<evidence type="ECO:0000313" key="3">
    <source>
        <dbReference type="EMBL" id="ORY49971.1"/>
    </source>
</evidence>
<dbReference type="AlphaFoldDB" id="A0A1Y2CSJ1"/>
<dbReference type="Pfam" id="PF22673">
    <property type="entry name" value="MCP-like_PDC_1"/>
    <property type="match status" value="1"/>
</dbReference>
<comment type="caution">
    <text evidence="3">The sequence shown here is derived from an EMBL/GenBank/DDBJ whole genome shotgun (WGS) entry which is preliminary data.</text>
</comment>
<keyword evidence="2" id="KW-0812">Transmembrane</keyword>
<sequence>MSFLRPPPQSAPLKHHLLYWFILCALASLFLSEVIALSFIGGSLASLTNTASNLLTTQAANSLASSIVSNSAQLFEDVLTDVIYAVTVLSTATGDSFRPDYSTGQEPSFYGAPESLDNPVVQPSNADHFPGLAISTTHSVWILAGYNETSNGKFTPPSLNSSTTNTLNQAAHVDTFVRPIYKLSPEVLSVQIGFEDSGLLKSFPGTGDNLNLGAYDPRTRSWYSAAVKNQATPASYAITAPYLSAFGRGWLVGTAKTFYNKVDGSLAGVATVNTKLSDLSNLLESYTYGNSNVAVFTADQNGFMLASTKTNFNYIDQGTPNYSFQNTSNPLITDGLWNQIVSSSSKDINTLTSNYGSTTYTDPQTGVPYLILWKTLSIYASDSAAKSQTPSWVAVGSVPITELQSIVDSTTSNLKKALPLSIGISFGVFAGTTLVVLLLVILFANQVVKPFQILSQESSRVSNNIGNKDLWEGVQDKNVSRSGVDEMDKLKDSFYEMVKRVREASLQNQAQRGDVIENKTFAKKSVGQDSIEVQSVLDLLPEHPPQYHEVFPQGRGGPSSSRPQPAQGSFLTSS</sequence>
<feature type="compositionally biased region" description="Polar residues" evidence="1">
    <location>
        <begin position="558"/>
        <end position="574"/>
    </location>
</feature>
<feature type="region of interest" description="Disordered" evidence="1">
    <location>
        <begin position="544"/>
        <end position="574"/>
    </location>
</feature>
<protein>
    <recommendedName>
        <fullName evidence="5">Cache domain-containing protein</fullName>
    </recommendedName>
</protein>
<feature type="transmembrane region" description="Helical" evidence="2">
    <location>
        <begin position="420"/>
        <end position="444"/>
    </location>
</feature>
<dbReference type="EMBL" id="MCGO01000008">
    <property type="protein sequence ID" value="ORY49971.1"/>
    <property type="molecule type" value="Genomic_DNA"/>
</dbReference>
<evidence type="ECO:0008006" key="5">
    <source>
        <dbReference type="Google" id="ProtNLM"/>
    </source>
</evidence>
<dbReference type="Gene3D" id="6.10.340.10">
    <property type="match status" value="1"/>
</dbReference>
<keyword evidence="2" id="KW-0472">Membrane</keyword>
<evidence type="ECO:0000256" key="2">
    <source>
        <dbReference type="SAM" id="Phobius"/>
    </source>
</evidence>
<reference evidence="3 4" key="1">
    <citation type="submission" date="2016-07" db="EMBL/GenBank/DDBJ databases">
        <title>Pervasive Adenine N6-methylation of Active Genes in Fungi.</title>
        <authorList>
            <consortium name="DOE Joint Genome Institute"/>
            <person name="Mondo S.J."/>
            <person name="Dannebaum R.O."/>
            <person name="Kuo R.C."/>
            <person name="Labutti K."/>
            <person name="Haridas S."/>
            <person name="Kuo A."/>
            <person name="Salamov A."/>
            <person name="Ahrendt S.R."/>
            <person name="Lipzen A."/>
            <person name="Sullivan W."/>
            <person name="Andreopoulos W.B."/>
            <person name="Clum A."/>
            <person name="Lindquist E."/>
            <person name="Daum C."/>
            <person name="Ramamoorthy G.K."/>
            <person name="Gryganskyi A."/>
            <person name="Culley D."/>
            <person name="Magnuson J.K."/>
            <person name="James T.Y."/>
            <person name="O'Malley M.A."/>
            <person name="Stajich J.E."/>
            <person name="Spatafora J.W."/>
            <person name="Visel A."/>
            <person name="Grigoriev I.V."/>
        </authorList>
    </citation>
    <scope>NUCLEOTIDE SEQUENCE [LARGE SCALE GENOMIC DNA]</scope>
    <source>
        <strain evidence="3 4">JEL800</strain>
    </source>
</reference>
<dbReference type="OrthoDB" id="2150145at2759"/>
<dbReference type="Proteomes" id="UP000193642">
    <property type="component" value="Unassembled WGS sequence"/>
</dbReference>
<gene>
    <name evidence="3" type="ORF">BCR33DRAFT_763042</name>
</gene>
<proteinExistence type="predicted"/>
<accession>A0A1Y2CSJ1</accession>
<evidence type="ECO:0000313" key="4">
    <source>
        <dbReference type="Proteomes" id="UP000193642"/>
    </source>
</evidence>
<evidence type="ECO:0000256" key="1">
    <source>
        <dbReference type="SAM" id="MobiDB-lite"/>
    </source>
</evidence>
<keyword evidence="2" id="KW-1133">Transmembrane helix</keyword>
<name>A0A1Y2CSJ1_9FUNG</name>
<keyword evidence="4" id="KW-1185">Reference proteome</keyword>
<organism evidence="3 4">
    <name type="scientific">Rhizoclosmatium globosum</name>
    <dbReference type="NCBI Taxonomy" id="329046"/>
    <lineage>
        <taxon>Eukaryota</taxon>
        <taxon>Fungi</taxon>
        <taxon>Fungi incertae sedis</taxon>
        <taxon>Chytridiomycota</taxon>
        <taxon>Chytridiomycota incertae sedis</taxon>
        <taxon>Chytridiomycetes</taxon>
        <taxon>Chytridiales</taxon>
        <taxon>Chytriomycetaceae</taxon>
        <taxon>Rhizoclosmatium</taxon>
    </lineage>
</organism>
<dbReference type="Gene3D" id="3.30.450.20">
    <property type="entry name" value="PAS domain"/>
    <property type="match status" value="1"/>
</dbReference>